<evidence type="ECO:0000313" key="3">
    <source>
        <dbReference type="Proteomes" id="UP000001520"/>
    </source>
</evidence>
<name>D3PAB0_DEFDS</name>
<keyword evidence="3" id="KW-1185">Reference proteome</keyword>
<dbReference type="PANTHER" id="PTHR43064:SF1">
    <property type="entry name" value="SLL1489 PROTEIN"/>
    <property type="match status" value="1"/>
</dbReference>
<dbReference type="EMBL" id="AP011529">
    <property type="protein sequence ID" value="BAI79533.1"/>
    <property type="molecule type" value="Genomic_DNA"/>
</dbReference>
<dbReference type="OrthoDB" id="9782511at2"/>
<gene>
    <name evidence="2" type="ordered locus">DEFDS_0021</name>
</gene>
<dbReference type="HOGENOM" id="CLU_065705_0_0_0"/>
<dbReference type="Gene3D" id="3.40.50.1970">
    <property type="match status" value="1"/>
</dbReference>
<dbReference type="Pfam" id="PF00731">
    <property type="entry name" value="AIRC"/>
    <property type="match status" value="1"/>
</dbReference>
<reference evidence="2 3" key="1">
    <citation type="journal article" date="2010" name="DNA Res.">
        <title>Bacterial lifestyle in a deep-sea hydrothermal vent chimney revealed by the genome sequence of the thermophilic bacterium Deferribacter desulfuricans SSM1.</title>
        <authorList>
            <person name="Takaki Y."/>
            <person name="Shimamura S."/>
            <person name="Nakagawa S."/>
            <person name="Fukuhara Y."/>
            <person name="Horikawa H."/>
            <person name="Ankai A."/>
            <person name="Harada T."/>
            <person name="Hosoyama A."/>
            <person name="Oguchi A."/>
            <person name="Fukui S."/>
            <person name="Fujita N."/>
            <person name="Takami H."/>
            <person name="Takai K."/>
        </authorList>
    </citation>
    <scope>NUCLEOTIDE SEQUENCE [LARGE SCALE GENOMIC DNA]</scope>
    <source>
        <strain evidence="3">DSM 14783 / JCM 11476 / NBRC 101012 / SSM1</strain>
    </source>
</reference>
<dbReference type="KEGG" id="ddf:DEFDS_0021"/>
<feature type="domain" description="PurE" evidence="1">
    <location>
        <begin position="117"/>
        <end position="249"/>
    </location>
</feature>
<dbReference type="GO" id="GO:0006189">
    <property type="term" value="P:'de novo' IMP biosynthetic process"/>
    <property type="evidence" value="ECO:0007669"/>
    <property type="project" value="InterPro"/>
</dbReference>
<dbReference type="AlphaFoldDB" id="D3PAB0"/>
<dbReference type="PANTHER" id="PTHR43064">
    <property type="entry name" value="PHOSPHORIBOSYLAMINOIMIDAZOLE CARBOXYLASE-RELATED"/>
    <property type="match status" value="1"/>
</dbReference>
<proteinExistence type="predicted"/>
<sequence length="252" mass="27948">MNKKHDLIEKLKTGAIDSDTFIKQFEQNYILKHNDLHIDLFRNKRLGFDEVIYGKNKSTNQLIDIINLYKNKNLNFFCTGLHPEKINELEKVFPDLYFSRESGTARNFAYPETKISNSVGVITAGTSDAQVAYEAIETLRVLGIPFEKYIDIGVAGIHRFLHYLDDLRNHSVLIVIAGMEGALPSVVGGIFAQPIIAVPTSVGYGTALSGFTPLFAMLTSCANGITVVNIDNGFGAAMAAFRILQQIENKND</sequence>
<dbReference type="eggNOG" id="COG1691">
    <property type="taxonomic scope" value="Bacteria"/>
</dbReference>
<dbReference type="SMART" id="SM01001">
    <property type="entry name" value="AIRC"/>
    <property type="match status" value="1"/>
</dbReference>
<dbReference type="RefSeq" id="WP_013006781.1">
    <property type="nucleotide sequence ID" value="NC_013939.1"/>
</dbReference>
<dbReference type="GO" id="GO:0016787">
    <property type="term" value="F:hydrolase activity"/>
    <property type="evidence" value="ECO:0007669"/>
    <property type="project" value="InterPro"/>
</dbReference>
<dbReference type="InterPro" id="IPR039476">
    <property type="entry name" value="P2CMN_synthase_LarB"/>
</dbReference>
<dbReference type="STRING" id="639282.DEFDS_0021"/>
<organism evidence="2 3">
    <name type="scientific">Deferribacter desulfuricans (strain DSM 14783 / JCM 11476 / NBRC 101012 / SSM1)</name>
    <dbReference type="NCBI Taxonomy" id="639282"/>
    <lineage>
        <taxon>Bacteria</taxon>
        <taxon>Pseudomonadati</taxon>
        <taxon>Deferribacterota</taxon>
        <taxon>Deferribacteres</taxon>
        <taxon>Deferribacterales</taxon>
        <taxon>Deferribacteraceae</taxon>
        <taxon>Deferribacter</taxon>
    </lineage>
</organism>
<evidence type="ECO:0000259" key="1">
    <source>
        <dbReference type="SMART" id="SM01001"/>
    </source>
</evidence>
<dbReference type="NCBIfam" id="NF033503">
    <property type="entry name" value="LarB"/>
    <property type="match status" value="1"/>
</dbReference>
<dbReference type="SUPFAM" id="SSF52255">
    <property type="entry name" value="N5-CAIR mutase (phosphoribosylaminoimidazole carboxylase, PurE)"/>
    <property type="match status" value="1"/>
</dbReference>
<protein>
    <recommendedName>
        <fullName evidence="1">PurE domain-containing protein</fullName>
    </recommendedName>
</protein>
<evidence type="ECO:0000313" key="2">
    <source>
        <dbReference type="EMBL" id="BAI79533.1"/>
    </source>
</evidence>
<dbReference type="InterPro" id="IPR000031">
    <property type="entry name" value="PurE_dom"/>
</dbReference>
<accession>D3PAB0</accession>
<dbReference type="Proteomes" id="UP000001520">
    <property type="component" value="Chromosome"/>
</dbReference>